<accession>A0A2N9FTU9</accession>
<dbReference type="EMBL" id="OIVN01001448">
    <property type="protein sequence ID" value="SPC94107.1"/>
    <property type="molecule type" value="Genomic_DNA"/>
</dbReference>
<proteinExistence type="predicted"/>
<sequence>MQCSLMRLHGRIAVAGMISQYNLDQHEGIRNSLSVKGKIAYVEDIAEGLENGLAALVGMFSGHNVGKQEVVVDLKASAMVSKFSVFKFLWPASVESTCLYK</sequence>
<organism evidence="1">
    <name type="scientific">Fagus sylvatica</name>
    <name type="common">Beechnut</name>
    <dbReference type="NCBI Taxonomy" id="28930"/>
    <lineage>
        <taxon>Eukaryota</taxon>
        <taxon>Viridiplantae</taxon>
        <taxon>Streptophyta</taxon>
        <taxon>Embryophyta</taxon>
        <taxon>Tracheophyta</taxon>
        <taxon>Spermatophyta</taxon>
        <taxon>Magnoliopsida</taxon>
        <taxon>eudicotyledons</taxon>
        <taxon>Gunneridae</taxon>
        <taxon>Pentapetalae</taxon>
        <taxon>rosids</taxon>
        <taxon>fabids</taxon>
        <taxon>Fagales</taxon>
        <taxon>Fagaceae</taxon>
        <taxon>Fagus</taxon>
    </lineage>
</organism>
<evidence type="ECO:0000313" key="1">
    <source>
        <dbReference type="EMBL" id="SPC94107.1"/>
    </source>
</evidence>
<protein>
    <submittedName>
        <fullName evidence="1">Uncharacterized protein</fullName>
    </submittedName>
</protein>
<dbReference type="PANTHER" id="PTHR43205">
    <property type="entry name" value="PROSTAGLANDIN REDUCTASE"/>
    <property type="match status" value="1"/>
</dbReference>
<dbReference type="InterPro" id="IPR045010">
    <property type="entry name" value="MDR_fam"/>
</dbReference>
<name>A0A2N9FTU9_FAGSY</name>
<gene>
    <name evidence="1" type="ORF">FSB_LOCUS21989</name>
</gene>
<dbReference type="PANTHER" id="PTHR43205:SF7">
    <property type="entry name" value="PROSTAGLANDIN REDUCTASE 1"/>
    <property type="match status" value="1"/>
</dbReference>
<dbReference type="AlphaFoldDB" id="A0A2N9FTU9"/>
<dbReference type="Gene3D" id="3.40.50.720">
    <property type="entry name" value="NAD(P)-binding Rossmann-like Domain"/>
    <property type="match status" value="1"/>
</dbReference>
<reference evidence="1" key="1">
    <citation type="submission" date="2018-02" db="EMBL/GenBank/DDBJ databases">
        <authorList>
            <person name="Cohen D.B."/>
            <person name="Kent A.D."/>
        </authorList>
    </citation>
    <scope>NUCLEOTIDE SEQUENCE</scope>
</reference>
<dbReference type="Gene3D" id="3.90.180.10">
    <property type="entry name" value="Medium-chain alcohol dehydrogenases, catalytic domain"/>
    <property type="match status" value="1"/>
</dbReference>
<dbReference type="GO" id="GO:0032440">
    <property type="term" value="F:2-alkenal reductase [NAD(P)H] activity"/>
    <property type="evidence" value="ECO:0007669"/>
    <property type="project" value="TreeGrafter"/>
</dbReference>